<feature type="region of interest" description="Disordered" evidence="1">
    <location>
        <begin position="53"/>
        <end position="98"/>
    </location>
</feature>
<dbReference type="AlphaFoldDB" id="A0A2U1N1L0"/>
<dbReference type="OrthoDB" id="688025at2759"/>
<evidence type="ECO:0000313" key="3">
    <source>
        <dbReference type="Proteomes" id="UP000245207"/>
    </source>
</evidence>
<evidence type="ECO:0000313" key="2">
    <source>
        <dbReference type="EMBL" id="PWA67334.1"/>
    </source>
</evidence>
<gene>
    <name evidence="2" type="ORF">CTI12_AA316380</name>
</gene>
<dbReference type="STRING" id="35608.A0A2U1N1L0"/>
<keyword evidence="3" id="KW-1185">Reference proteome</keyword>
<evidence type="ECO:0000256" key="1">
    <source>
        <dbReference type="SAM" id="MobiDB-lite"/>
    </source>
</evidence>
<dbReference type="PANTHER" id="PTHR35486:SF1">
    <property type="entry name" value="OS02G0689500 PROTEIN"/>
    <property type="match status" value="1"/>
</dbReference>
<dbReference type="EMBL" id="PKPP01003851">
    <property type="protein sequence ID" value="PWA67334.1"/>
    <property type="molecule type" value="Genomic_DNA"/>
</dbReference>
<accession>A0A2U1N1L0</accession>
<proteinExistence type="predicted"/>
<name>A0A2U1N1L0_ARTAN</name>
<reference evidence="2 3" key="1">
    <citation type="journal article" date="2018" name="Mol. Plant">
        <title>The genome of Artemisia annua provides insight into the evolution of Asteraceae family and artemisinin biosynthesis.</title>
        <authorList>
            <person name="Shen Q."/>
            <person name="Zhang L."/>
            <person name="Liao Z."/>
            <person name="Wang S."/>
            <person name="Yan T."/>
            <person name="Shi P."/>
            <person name="Liu M."/>
            <person name="Fu X."/>
            <person name="Pan Q."/>
            <person name="Wang Y."/>
            <person name="Lv Z."/>
            <person name="Lu X."/>
            <person name="Zhang F."/>
            <person name="Jiang W."/>
            <person name="Ma Y."/>
            <person name="Chen M."/>
            <person name="Hao X."/>
            <person name="Li L."/>
            <person name="Tang Y."/>
            <person name="Lv G."/>
            <person name="Zhou Y."/>
            <person name="Sun X."/>
            <person name="Brodelius P.E."/>
            <person name="Rose J.K.C."/>
            <person name="Tang K."/>
        </authorList>
    </citation>
    <scope>NUCLEOTIDE SEQUENCE [LARGE SCALE GENOMIC DNA]</scope>
    <source>
        <strain evidence="3">cv. Huhao1</strain>
        <tissue evidence="2">Leaf</tissue>
    </source>
</reference>
<organism evidence="2 3">
    <name type="scientific">Artemisia annua</name>
    <name type="common">Sweet wormwood</name>
    <dbReference type="NCBI Taxonomy" id="35608"/>
    <lineage>
        <taxon>Eukaryota</taxon>
        <taxon>Viridiplantae</taxon>
        <taxon>Streptophyta</taxon>
        <taxon>Embryophyta</taxon>
        <taxon>Tracheophyta</taxon>
        <taxon>Spermatophyta</taxon>
        <taxon>Magnoliopsida</taxon>
        <taxon>eudicotyledons</taxon>
        <taxon>Gunneridae</taxon>
        <taxon>Pentapetalae</taxon>
        <taxon>asterids</taxon>
        <taxon>campanulids</taxon>
        <taxon>Asterales</taxon>
        <taxon>Asteraceae</taxon>
        <taxon>Asteroideae</taxon>
        <taxon>Anthemideae</taxon>
        <taxon>Artemisiinae</taxon>
        <taxon>Artemisia</taxon>
    </lineage>
</organism>
<dbReference type="PANTHER" id="PTHR35486">
    <property type="entry name" value="EXPRESSED PROTEIN"/>
    <property type="match status" value="1"/>
</dbReference>
<sequence>MRCKKHYTDLSSINGVCATCLRQRLFILIQHQSQNQSQSLDDEQQDTVFPRSVSPYINHNRPRQHSVTDHRVSNSVTGETASATSSTSSPSWFRRNKHKQQPVVNGVVRKQFCPDRGMSPARYSDCGEEFCDSGSGYESCESRKQTPWRTPARRVNSTAATGLTFCLSPLVRASPCRNWNQKTPPVTTVMTAVDGGDGRGAVVKPHLLNTKSFCANRSRKLADFGRLNPNR</sequence>
<feature type="compositionally biased region" description="Low complexity" evidence="1">
    <location>
        <begin position="80"/>
        <end position="91"/>
    </location>
</feature>
<comment type="caution">
    <text evidence="2">The sequence shown here is derived from an EMBL/GenBank/DDBJ whole genome shotgun (WGS) entry which is preliminary data.</text>
</comment>
<protein>
    <submittedName>
        <fullName evidence="2">Uncharacterized protein</fullName>
    </submittedName>
</protein>
<dbReference type="Proteomes" id="UP000245207">
    <property type="component" value="Unassembled WGS sequence"/>
</dbReference>